<dbReference type="Pfam" id="PF01888">
    <property type="entry name" value="CbiD"/>
    <property type="match status" value="1"/>
</dbReference>
<keyword evidence="2 5" id="KW-0489">Methyltransferase</keyword>
<evidence type="ECO:0000256" key="3">
    <source>
        <dbReference type="ARBA" id="ARBA00022679"/>
    </source>
</evidence>
<name>A0A3B1DDW7_9ZZZZ</name>
<dbReference type="PANTHER" id="PTHR35863:SF1">
    <property type="entry name" value="COBALT-PRECORRIN-5B C(1)-METHYLTRANSFERASE"/>
    <property type="match status" value="1"/>
</dbReference>
<dbReference type="GO" id="GO:0008168">
    <property type="term" value="F:methyltransferase activity"/>
    <property type="evidence" value="ECO:0007669"/>
    <property type="project" value="UniProtKB-KW"/>
</dbReference>
<dbReference type="InterPro" id="IPR036074">
    <property type="entry name" value="CbiD_sf"/>
</dbReference>
<dbReference type="SUPFAM" id="SSF111342">
    <property type="entry name" value="CbiD-like"/>
    <property type="match status" value="1"/>
</dbReference>
<keyword evidence="4" id="KW-0949">S-adenosyl-L-methionine</keyword>
<evidence type="ECO:0000256" key="1">
    <source>
        <dbReference type="ARBA" id="ARBA00022573"/>
    </source>
</evidence>
<dbReference type="InterPro" id="IPR002748">
    <property type="entry name" value="CbiD"/>
</dbReference>
<dbReference type="EC" id="2.1.1.195" evidence="5"/>
<protein>
    <submittedName>
        <fullName evidence="5">Cobalt-precorrin-5B (C1)-methyltransferase</fullName>
        <ecNumber evidence="5">2.1.1.195</ecNumber>
    </submittedName>
</protein>
<dbReference type="NCBIfam" id="TIGR00312">
    <property type="entry name" value="cbiD"/>
    <property type="match status" value="1"/>
</dbReference>
<keyword evidence="1" id="KW-0169">Cobalamin biosynthesis</keyword>
<organism evidence="5">
    <name type="scientific">hydrothermal vent metagenome</name>
    <dbReference type="NCBI Taxonomy" id="652676"/>
    <lineage>
        <taxon>unclassified sequences</taxon>
        <taxon>metagenomes</taxon>
        <taxon>ecological metagenomes</taxon>
    </lineage>
</organism>
<dbReference type="GO" id="GO:0032259">
    <property type="term" value="P:methylation"/>
    <property type="evidence" value="ECO:0007669"/>
    <property type="project" value="UniProtKB-KW"/>
</dbReference>
<sequence length="355" mass="37575">MRKGFTTGAAATAAAKAAAILLAGSQGSKVRNRRLTGFVEIELPDSKKLCLKIHNSELLTRNSELMARASVIKDAGDDPDVTNGMEIRAEVGILEHTEDIEIKGGEGVGVVTKPGLQIPVGESAINPVPAEMIKKAVREVLPKGGIAVEISVPGGREVAGKTFNQRLGIVGGISIIGTTGIVEPMSLEALKATIRCEIDVAWEEVRSASSALFLAPGKIGENALKRLFGDIRVVQMSNFVGFALEYAREKGIESIVIGGHPGKLAKIMMGYFDTHSGNSPQATGFVAEFLGLNGEFNTVEEIIQSLRMDSGTGQTFFDLAAGIAEAVRGRFGFRTVEVCLFDMKKGLTGRGKCTG</sequence>
<dbReference type="AlphaFoldDB" id="A0A3B1DDW7"/>
<evidence type="ECO:0000256" key="4">
    <source>
        <dbReference type="ARBA" id="ARBA00022691"/>
    </source>
</evidence>
<evidence type="ECO:0000313" key="5">
    <source>
        <dbReference type="EMBL" id="VAX26837.1"/>
    </source>
</evidence>
<dbReference type="GO" id="GO:0009236">
    <property type="term" value="P:cobalamin biosynthetic process"/>
    <property type="evidence" value="ECO:0007669"/>
    <property type="project" value="UniProtKB-KW"/>
</dbReference>
<reference evidence="5" key="1">
    <citation type="submission" date="2018-06" db="EMBL/GenBank/DDBJ databases">
        <authorList>
            <person name="Zhirakovskaya E."/>
        </authorList>
    </citation>
    <scope>NUCLEOTIDE SEQUENCE</scope>
</reference>
<keyword evidence="3 5" id="KW-0808">Transferase</keyword>
<proteinExistence type="inferred from homology"/>
<accession>A0A3B1DDW7</accession>
<dbReference type="EMBL" id="UOGH01000011">
    <property type="protein sequence ID" value="VAX26837.1"/>
    <property type="molecule type" value="Genomic_DNA"/>
</dbReference>
<evidence type="ECO:0000256" key="2">
    <source>
        <dbReference type="ARBA" id="ARBA00022603"/>
    </source>
</evidence>
<dbReference type="HAMAP" id="MF_00787">
    <property type="entry name" value="CbiD"/>
    <property type="match status" value="1"/>
</dbReference>
<gene>
    <name evidence="5" type="ORF">MNBD_NITROSPIRAE02-363</name>
</gene>
<dbReference type="PANTHER" id="PTHR35863">
    <property type="entry name" value="COBALT-PRECORRIN-5B C(1)-METHYLTRANSFERASE"/>
    <property type="match status" value="1"/>
</dbReference>
<dbReference type="Gene3D" id="3.30.2110.10">
    <property type="entry name" value="CbiD-like"/>
    <property type="match status" value="1"/>
</dbReference>
<dbReference type="PIRSF" id="PIRSF026782">
    <property type="entry name" value="CbiD"/>
    <property type="match status" value="1"/>
</dbReference>